<accession>A0A8J8MCD4</accession>
<keyword evidence="1" id="KW-0732">Signal</keyword>
<dbReference type="GO" id="GO:2001069">
    <property type="term" value="F:glycogen binding"/>
    <property type="evidence" value="ECO:0007669"/>
    <property type="project" value="TreeGrafter"/>
</dbReference>
<dbReference type="KEGG" id="vgu:HYG85_15900"/>
<keyword evidence="4" id="KW-1185">Reference proteome</keyword>
<dbReference type="InterPro" id="IPR050782">
    <property type="entry name" value="PP1_regulatory_subunit_3"/>
</dbReference>
<proteinExistence type="predicted"/>
<gene>
    <name evidence="3" type="ORF">HYG85_15900</name>
</gene>
<dbReference type="InterPro" id="IPR038175">
    <property type="entry name" value="CBM21_dom_sf"/>
</dbReference>
<dbReference type="Pfam" id="PF03370">
    <property type="entry name" value="CBM_21"/>
    <property type="match status" value="2"/>
</dbReference>
<organism evidence="3 4">
    <name type="scientific">Vallitalea guaymasensis</name>
    <dbReference type="NCBI Taxonomy" id="1185412"/>
    <lineage>
        <taxon>Bacteria</taxon>
        <taxon>Bacillati</taxon>
        <taxon>Bacillota</taxon>
        <taxon>Clostridia</taxon>
        <taxon>Lachnospirales</taxon>
        <taxon>Vallitaleaceae</taxon>
        <taxon>Vallitalea</taxon>
    </lineage>
</organism>
<feature type="domain" description="CBM21" evidence="2">
    <location>
        <begin position="26"/>
        <end position="135"/>
    </location>
</feature>
<dbReference type="InterPro" id="IPR005036">
    <property type="entry name" value="CBM21_dom"/>
</dbReference>
<feature type="domain" description="CBM21" evidence="2">
    <location>
        <begin position="143"/>
        <end position="247"/>
    </location>
</feature>
<dbReference type="RefSeq" id="WP_212690480.1">
    <property type="nucleotide sequence ID" value="NZ_CP058561.1"/>
</dbReference>
<sequence length="251" mass="29579">MKRKYFRNSVTLMICFILTLSVNSFSILAQTPNVELYSAKIMQKGFNSDYTAKGYIHVKNLNYDKNVTLHYTYDGTTWLEQKAEYLKNLSPEDEVWSFDINIPKDKSNNCTFAIKYEVDGNTYWDNNNGENYYVEYSYSDSNTPYALSKSIVMLDTGRHNYRYGVQGFMFLKDLDYAKDVKVFYTKDGWKTQKSVDATYRKDVGNNIESWEFFIPCYYYEEGEYAISYTVNGQTYWDNNFGDNYSLTGFYE</sequence>
<dbReference type="PROSITE" id="PS51159">
    <property type="entry name" value="CBM21"/>
    <property type="match status" value="2"/>
</dbReference>
<dbReference type="AlphaFoldDB" id="A0A8J8MCD4"/>
<evidence type="ECO:0000313" key="4">
    <source>
        <dbReference type="Proteomes" id="UP000677305"/>
    </source>
</evidence>
<dbReference type="GO" id="GO:0008157">
    <property type="term" value="F:protein phosphatase 1 binding"/>
    <property type="evidence" value="ECO:0007669"/>
    <property type="project" value="TreeGrafter"/>
</dbReference>
<feature type="signal peptide" evidence="1">
    <location>
        <begin position="1"/>
        <end position="29"/>
    </location>
</feature>
<dbReference type="Proteomes" id="UP000677305">
    <property type="component" value="Chromosome"/>
</dbReference>
<evidence type="ECO:0000259" key="2">
    <source>
        <dbReference type="PROSITE" id="PS51159"/>
    </source>
</evidence>
<protein>
    <recommendedName>
        <fullName evidence="2">CBM21 domain-containing protein</fullName>
    </recommendedName>
</protein>
<dbReference type="GO" id="GO:0000164">
    <property type="term" value="C:protein phosphatase type 1 complex"/>
    <property type="evidence" value="ECO:0007669"/>
    <property type="project" value="TreeGrafter"/>
</dbReference>
<dbReference type="PANTHER" id="PTHR12307:SF36">
    <property type="entry name" value="GLYCOGEN-BINDING SUBUNIT 76A"/>
    <property type="match status" value="1"/>
</dbReference>
<dbReference type="PANTHER" id="PTHR12307">
    <property type="entry name" value="PROTEIN PHOSPHATASE 1 REGULATORY SUBUNIT"/>
    <property type="match status" value="1"/>
</dbReference>
<name>A0A8J8MCD4_9FIRM</name>
<reference evidence="3 4" key="1">
    <citation type="submission" date="2020-07" db="EMBL/GenBank/DDBJ databases">
        <title>Vallitalea guaymasensis genome.</title>
        <authorList>
            <person name="Postec A."/>
        </authorList>
    </citation>
    <scope>NUCLEOTIDE SEQUENCE [LARGE SCALE GENOMIC DNA]</scope>
    <source>
        <strain evidence="3 4">Ra1766G1</strain>
    </source>
</reference>
<evidence type="ECO:0000313" key="3">
    <source>
        <dbReference type="EMBL" id="QUH30303.1"/>
    </source>
</evidence>
<dbReference type="Gene3D" id="2.60.40.2440">
    <property type="entry name" value="Carbohydrate binding type-21 domain"/>
    <property type="match status" value="2"/>
</dbReference>
<dbReference type="GO" id="GO:0005979">
    <property type="term" value="P:regulation of glycogen biosynthetic process"/>
    <property type="evidence" value="ECO:0007669"/>
    <property type="project" value="TreeGrafter"/>
</dbReference>
<feature type="chain" id="PRO_5035263065" description="CBM21 domain-containing protein" evidence="1">
    <location>
        <begin position="30"/>
        <end position="251"/>
    </location>
</feature>
<dbReference type="EMBL" id="CP058561">
    <property type="protein sequence ID" value="QUH30303.1"/>
    <property type="molecule type" value="Genomic_DNA"/>
</dbReference>
<evidence type="ECO:0000256" key="1">
    <source>
        <dbReference type="SAM" id="SignalP"/>
    </source>
</evidence>